<dbReference type="PANTHER" id="PTHR12668:SF4">
    <property type="entry name" value="TRANSMEMBRANE PROTEIN 14C-RELATED"/>
    <property type="match status" value="1"/>
</dbReference>
<reference evidence="10" key="2">
    <citation type="submission" date="2025-09" db="UniProtKB">
        <authorList>
            <consortium name="Ensembl"/>
        </authorList>
    </citation>
    <scope>IDENTIFICATION</scope>
</reference>
<evidence type="ECO:0000256" key="1">
    <source>
        <dbReference type="ARBA" id="ARBA00004141"/>
    </source>
</evidence>
<keyword evidence="11" id="KW-1185">Reference proteome</keyword>
<dbReference type="GO" id="GO:0006783">
    <property type="term" value="P:heme biosynthetic process"/>
    <property type="evidence" value="ECO:0007669"/>
    <property type="project" value="UniProtKB-KW"/>
</dbReference>
<proteinExistence type="inferred from homology"/>
<dbReference type="PANTHER" id="PTHR12668">
    <property type="entry name" value="TRANSMEMBRANE PROTEIN 14, 15"/>
    <property type="match status" value="1"/>
</dbReference>
<comment type="function">
    <text evidence="7">Required for normal heme biosynthesis.</text>
</comment>
<evidence type="ECO:0000313" key="10">
    <source>
        <dbReference type="Ensembl" id="ENSCLMP00005017420.1"/>
    </source>
</evidence>
<accession>A0A8C2XN70</accession>
<dbReference type="Proteomes" id="UP000694565">
    <property type="component" value="Unplaced"/>
</dbReference>
<feature type="transmembrane region" description="Helical" evidence="9">
    <location>
        <begin position="55"/>
        <end position="75"/>
    </location>
</feature>
<evidence type="ECO:0000256" key="6">
    <source>
        <dbReference type="ARBA" id="ARBA00023136"/>
    </source>
</evidence>
<organism evidence="10 11">
    <name type="scientific">Cyclopterus lumpus</name>
    <name type="common">Lumpsucker</name>
    <dbReference type="NCBI Taxonomy" id="8103"/>
    <lineage>
        <taxon>Eukaryota</taxon>
        <taxon>Metazoa</taxon>
        <taxon>Chordata</taxon>
        <taxon>Craniata</taxon>
        <taxon>Vertebrata</taxon>
        <taxon>Euteleostomi</taxon>
        <taxon>Actinopterygii</taxon>
        <taxon>Neopterygii</taxon>
        <taxon>Teleostei</taxon>
        <taxon>Neoteleostei</taxon>
        <taxon>Acanthomorphata</taxon>
        <taxon>Eupercaria</taxon>
        <taxon>Perciformes</taxon>
        <taxon>Cottioidei</taxon>
        <taxon>Cottales</taxon>
        <taxon>Cyclopteridae</taxon>
        <taxon>Cyclopterus</taxon>
    </lineage>
</organism>
<keyword evidence="4 9" id="KW-1133">Transmembrane helix</keyword>
<feature type="transmembrane region" description="Helical" evidence="9">
    <location>
        <begin position="139"/>
        <end position="158"/>
    </location>
</feature>
<dbReference type="InterPro" id="IPR005349">
    <property type="entry name" value="TMEM14"/>
</dbReference>
<evidence type="ECO:0000313" key="11">
    <source>
        <dbReference type="Proteomes" id="UP000694565"/>
    </source>
</evidence>
<evidence type="ECO:0000256" key="5">
    <source>
        <dbReference type="ARBA" id="ARBA00023133"/>
    </source>
</evidence>
<comment type="similarity">
    <text evidence="2">Belongs to the TMEM14 family.</text>
</comment>
<protein>
    <recommendedName>
        <fullName evidence="8">Transmembrane protein 14C</fullName>
    </recommendedName>
</protein>
<evidence type="ECO:0000256" key="3">
    <source>
        <dbReference type="ARBA" id="ARBA00022692"/>
    </source>
</evidence>
<evidence type="ECO:0000256" key="7">
    <source>
        <dbReference type="ARBA" id="ARBA00037428"/>
    </source>
</evidence>
<feature type="transmembrane region" description="Helical" evidence="9">
    <location>
        <begin position="30"/>
        <end position="49"/>
    </location>
</feature>
<dbReference type="Pfam" id="PF03647">
    <property type="entry name" value="Tmemb_14"/>
    <property type="match status" value="1"/>
</dbReference>
<keyword evidence="3 9" id="KW-0812">Transmembrane</keyword>
<keyword evidence="6 9" id="KW-0472">Membrane</keyword>
<dbReference type="Gene3D" id="1.10.10.1740">
    <property type="entry name" value="Transmembrane protein 14-like"/>
    <property type="match status" value="1"/>
</dbReference>
<evidence type="ECO:0000256" key="4">
    <source>
        <dbReference type="ARBA" id="ARBA00022989"/>
    </source>
</evidence>
<sequence>MSADWVGYGYAALIASGGVIGYVKAGSTPSLAAGLLFGGLAGFGAYQISNDPKNIWVSLGWYTKTLVCVCVCVALRGTIHSYSTRQSSHLHPPKLLTSRGQLSIRFRGTKLWNDFFPPNKEMSFYNMFQKLPKRKSNCCFVRVFLWISVHVFLVLAVISKCLSVSLMGTCGIPIA</sequence>
<gene>
    <name evidence="10" type="primary">tmem14ca</name>
</gene>
<dbReference type="GeneTree" id="ENSGT00940000154772"/>
<evidence type="ECO:0000256" key="2">
    <source>
        <dbReference type="ARBA" id="ARBA00007590"/>
    </source>
</evidence>
<reference evidence="10" key="1">
    <citation type="submission" date="2025-08" db="UniProtKB">
        <authorList>
            <consortium name="Ensembl"/>
        </authorList>
    </citation>
    <scope>IDENTIFICATION</scope>
</reference>
<dbReference type="Ensembl" id="ENSCLMT00005018425.1">
    <property type="protein sequence ID" value="ENSCLMP00005017420.1"/>
    <property type="gene ID" value="ENSCLMG00005008938.1"/>
</dbReference>
<dbReference type="AlphaFoldDB" id="A0A8C2XN70"/>
<dbReference type="InterPro" id="IPR044890">
    <property type="entry name" value="TMEM14_sf"/>
</dbReference>
<keyword evidence="5" id="KW-0350">Heme biosynthesis</keyword>
<dbReference type="GO" id="GO:0031966">
    <property type="term" value="C:mitochondrial membrane"/>
    <property type="evidence" value="ECO:0007669"/>
    <property type="project" value="TreeGrafter"/>
</dbReference>
<evidence type="ECO:0000256" key="9">
    <source>
        <dbReference type="SAM" id="Phobius"/>
    </source>
</evidence>
<feature type="transmembrane region" description="Helical" evidence="9">
    <location>
        <begin position="6"/>
        <end position="23"/>
    </location>
</feature>
<comment type="subcellular location">
    <subcellularLocation>
        <location evidence="1">Membrane</location>
        <topology evidence="1">Multi-pass membrane protein</topology>
    </subcellularLocation>
</comment>
<dbReference type="GO" id="GO:0070453">
    <property type="term" value="P:regulation of heme biosynthetic process"/>
    <property type="evidence" value="ECO:0007669"/>
    <property type="project" value="TreeGrafter"/>
</dbReference>
<evidence type="ECO:0000256" key="8">
    <source>
        <dbReference type="ARBA" id="ARBA00039421"/>
    </source>
</evidence>
<name>A0A8C2XN70_CYCLU</name>